<evidence type="ECO:0000256" key="5">
    <source>
        <dbReference type="ARBA" id="ARBA00022481"/>
    </source>
</evidence>
<keyword evidence="7 10" id="KW-0812">Transmembrane</keyword>
<dbReference type="STRING" id="857087.Metme_0911"/>
<dbReference type="GO" id="GO:0015628">
    <property type="term" value="P:protein secretion by the type II secretion system"/>
    <property type="evidence" value="ECO:0007669"/>
    <property type="project" value="InterPro"/>
</dbReference>
<name>G0A756_METMM</name>
<dbReference type="EMBL" id="CP002738">
    <property type="protein sequence ID" value="AEF99349.1"/>
    <property type="molecule type" value="Genomic_DNA"/>
</dbReference>
<keyword evidence="8 10" id="KW-1133">Transmembrane helix</keyword>
<organism evidence="12 13">
    <name type="scientific">Methylomonas methanica (strain DSM 25384 / MC09)</name>
    <dbReference type="NCBI Taxonomy" id="857087"/>
    <lineage>
        <taxon>Bacteria</taxon>
        <taxon>Pseudomonadati</taxon>
        <taxon>Pseudomonadota</taxon>
        <taxon>Gammaproteobacteria</taxon>
        <taxon>Methylococcales</taxon>
        <taxon>Methylococcaceae</taxon>
        <taxon>Methylomonas</taxon>
    </lineage>
</organism>
<feature type="transmembrane region" description="Helical" evidence="10">
    <location>
        <begin position="15"/>
        <end position="36"/>
    </location>
</feature>
<evidence type="ECO:0000256" key="6">
    <source>
        <dbReference type="ARBA" id="ARBA00022519"/>
    </source>
</evidence>
<dbReference type="Pfam" id="PF07963">
    <property type="entry name" value="N_methyl"/>
    <property type="match status" value="1"/>
</dbReference>
<gene>
    <name evidence="12" type="ordered locus">Metme_0911</name>
</gene>
<dbReference type="KEGG" id="mmt:Metme_0911"/>
<proteinExistence type="inferred from homology"/>
<dbReference type="InterPro" id="IPR000983">
    <property type="entry name" value="Bac_GSPG_pilin"/>
</dbReference>
<dbReference type="Gene3D" id="3.30.700.10">
    <property type="entry name" value="Glycoprotein, Type 4 Pilin"/>
    <property type="match status" value="1"/>
</dbReference>
<dbReference type="AlphaFoldDB" id="G0A756"/>
<dbReference type="GO" id="GO:0005886">
    <property type="term" value="C:plasma membrane"/>
    <property type="evidence" value="ECO:0007669"/>
    <property type="project" value="UniProtKB-SubCell"/>
</dbReference>
<evidence type="ECO:0000256" key="3">
    <source>
        <dbReference type="ARBA" id="ARBA00020042"/>
    </source>
</evidence>
<sequence length="150" mass="16499">MQHELMFMKNKSQQGFTLIEVMIVVVILGILASIVVPKIMGRPDEARATRTLQDIRAIGAALDLYRLDNFSYPTTEQGLEALVTKPAGLAPGAHWKQGGYLDQVPTDAWGKPYMYLKPGVHGEYDLYSFGADGVEGGEEANADIVNWNSK</sequence>
<dbReference type="GO" id="GO:0015627">
    <property type="term" value="C:type II protein secretion system complex"/>
    <property type="evidence" value="ECO:0007669"/>
    <property type="project" value="InterPro"/>
</dbReference>
<protein>
    <recommendedName>
        <fullName evidence="3">Type II secretion system core protein G</fullName>
    </recommendedName>
</protein>
<dbReference type="PANTHER" id="PTHR30093">
    <property type="entry name" value="GENERAL SECRETION PATHWAY PROTEIN G"/>
    <property type="match status" value="1"/>
</dbReference>
<dbReference type="NCBIfam" id="TIGR02532">
    <property type="entry name" value="IV_pilin_GFxxxE"/>
    <property type="match status" value="1"/>
</dbReference>
<dbReference type="eggNOG" id="COG2165">
    <property type="taxonomic scope" value="Bacteria"/>
</dbReference>
<evidence type="ECO:0000256" key="8">
    <source>
        <dbReference type="ARBA" id="ARBA00022989"/>
    </source>
</evidence>
<dbReference type="SUPFAM" id="SSF54523">
    <property type="entry name" value="Pili subunits"/>
    <property type="match status" value="1"/>
</dbReference>
<accession>G0A756</accession>
<dbReference type="InterPro" id="IPR010054">
    <property type="entry name" value="Type2_sec_GspG"/>
</dbReference>
<evidence type="ECO:0000256" key="9">
    <source>
        <dbReference type="ARBA" id="ARBA00023136"/>
    </source>
</evidence>
<evidence type="ECO:0000313" key="12">
    <source>
        <dbReference type="EMBL" id="AEF99349.1"/>
    </source>
</evidence>
<keyword evidence="4" id="KW-1003">Cell membrane</keyword>
<reference evidence="13" key="3">
    <citation type="submission" date="2011-05" db="EMBL/GenBank/DDBJ databases">
        <title>Complete sequence of Methylomonas methanica MC09.</title>
        <authorList>
            <consortium name="US DOE Joint Genome Institute"/>
            <person name="Lucas S."/>
            <person name="Han J."/>
            <person name="Lapidus A."/>
            <person name="Cheng J.-F."/>
            <person name="Goodwin L."/>
            <person name="Pitluck S."/>
            <person name="Peters L."/>
            <person name="Mikhailova N."/>
            <person name="Teshima H."/>
            <person name="Han C."/>
            <person name="Tapia R."/>
            <person name="Land M."/>
            <person name="Hauser L."/>
            <person name="Kyrpides N."/>
            <person name="Ivanova N."/>
            <person name="Pagani I."/>
            <person name="Stein L."/>
            <person name="Woyke T."/>
        </authorList>
    </citation>
    <scope>NUCLEOTIDE SEQUENCE [LARGE SCALE GENOMIC DNA]</scope>
    <source>
        <strain evidence="13">MC09</strain>
    </source>
</reference>
<evidence type="ECO:0000256" key="4">
    <source>
        <dbReference type="ARBA" id="ARBA00022475"/>
    </source>
</evidence>
<dbReference type="NCBIfam" id="TIGR01710">
    <property type="entry name" value="typeII_sec_gspG"/>
    <property type="match status" value="1"/>
</dbReference>
<dbReference type="Proteomes" id="UP000008888">
    <property type="component" value="Chromosome"/>
</dbReference>
<reference evidence="12 13" key="1">
    <citation type="journal article" date="2011" name="J. Bacteriol.">
        <title>Complete Genome Sequence of the Aerobic Marine Methanotroph Methylomonas methanica MC09.</title>
        <authorList>
            <person name="Boden R."/>
            <person name="Cunliffe M."/>
            <person name="Scanlan J."/>
            <person name="Moussard H."/>
            <person name="Kits K.D."/>
            <person name="Klotz M.G."/>
            <person name="Jetten M.S."/>
            <person name="Vuilleumier S."/>
            <person name="Han J."/>
            <person name="Peters L."/>
            <person name="Mikhailova N."/>
            <person name="Teshima H."/>
            <person name="Tapia R."/>
            <person name="Kyrpides N."/>
            <person name="Ivanova N."/>
            <person name="Pagani I."/>
            <person name="Cheng J.F."/>
            <person name="Goodwin L."/>
            <person name="Han C."/>
            <person name="Hauser L."/>
            <person name="Land M.L."/>
            <person name="Lapidus A."/>
            <person name="Lucas S."/>
            <person name="Pitluck S."/>
            <person name="Woyke T."/>
            <person name="Stein L."/>
            <person name="Murrell J.C."/>
        </authorList>
    </citation>
    <scope>NUCLEOTIDE SEQUENCE [LARGE SCALE GENOMIC DNA]</scope>
    <source>
        <strain evidence="12 13">MC09</strain>
    </source>
</reference>
<evidence type="ECO:0000313" key="13">
    <source>
        <dbReference type="Proteomes" id="UP000008888"/>
    </source>
</evidence>
<dbReference type="PROSITE" id="PS00409">
    <property type="entry name" value="PROKAR_NTER_METHYL"/>
    <property type="match status" value="1"/>
</dbReference>
<dbReference type="PRINTS" id="PR00813">
    <property type="entry name" value="BCTERIALGSPG"/>
</dbReference>
<evidence type="ECO:0000256" key="2">
    <source>
        <dbReference type="ARBA" id="ARBA00009984"/>
    </source>
</evidence>
<comment type="similarity">
    <text evidence="2">Belongs to the GSP G family.</text>
</comment>
<keyword evidence="6" id="KW-0997">Cell inner membrane</keyword>
<dbReference type="InterPro" id="IPR013545">
    <property type="entry name" value="T2SS_protein-GspG_C"/>
</dbReference>
<evidence type="ECO:0000256" key="1">
    <source>
        <dbReference type="ARBA" id="ARBA00004377"/>
    </source>
</evidence>
<comment type="subcellular location">
    <subcellularLocation>
        <location evidence="1">Cell inner membrane</location>
        <topology evidence="1">Single-pass membrane protein</topology>
    </subcellularLocation>
</comment>
<keyword evidence="9 10" id="KW-0472">Membrane</keyword>
<dbReference type="PANTHER" id="PTHR30093:SF44">
    <property type="entry name" value="TYPE II SECRETION SYSTEM CORE PROTEIN G"/>
    <property type="match status" value="1"/>
</dbReference>
<reference key="2">
    <citation type="submission" date="2011-05" db="EMBL/GenBank/DDBJ databases">
        <title>Complete genome sequence of the aerobic marine methanotroph Methylomonas methanica MC09.</title>
        <authorList>
            <person name="Boden R."/>
            <person name="Cunliffe M."/>
            <person name="Scanlan J."/>
            <person name="Moussard H."/>
            <person name="Kits K.D."/>
            <person name="Klotz M."/>
            <person name="Jetten M."/>
            <person name="Vuilleumier S."/>
            <person name="Han J."/>
            <person name="Peters L."/>
            <person name="Mikhailova N."/>
            <person name="Teshima H."/>
            <person name="Tapia R."/>
            <person name="Kyrpides N."/>
            <person name="Ivanova N."/>
            <person name="Pagani I."/>
            <person name="Cheng J.-F."/>
            <person name="Goodwin L."/>
            <person name="Han C."/>
            <person name="Hauser L."/>
            <person name="Land M."/>
            <person name="Lapidus A."/>
            <person name="Lucas S."/>
            <person name="Pitluck S."/>
            <person name="Woyke T."/>
            <person name="Stein L.Y."/>
            <person name="Murrell C."/>
        </authorList>
    </citation>
    <scope>NUCLEOTIDE SEQUENCE</scope>
    <source>
        <strain>MC09</strain>
    </source>
</reference>
<keyword evidence="13" id="KW-1185">Reference proteome</keyword>
<feature type="domain" description="Type II secretion system protein GspG C-terminal" evidence="11">
    <location>
        <begin position="38"/>
        <end position="147"/>
    </location>
</feature>
<dbReference type="InterPro" id="IPR045584">
    <property type="entry name" value="Pilin-like"/>
</dbReference>
<keyword evidence="5" id="KW-0488">Methylation</keyword>
<dbReference type="InterPro" id="IPR012902">
    <property type="entry name" value="N_methyl_site"/>
</dbReference>
<evidence type="ECO:0000256" key="10">
    <source>
        <dbReference type="SAM" id="Phobius"/>
    </source>
</evidence>
<dbReference type="HOGENOM" id="CLU_091705_2_1_6"/>
<dbReference type="Pfam" id="PF08334">
    <property type="entry name" value="T2SSG"/>
    <property type="match status" value="1"/>
</dbReference>
<evidence type="ECO:0000259" key="11">
    <source>
        <dbReference type="Pfam" id="PF08334"/>
    </source>
</evidence>
<evidence type="ECO:0000256" key="7">
    <source>
        <dbReference type="ARBA" id="ARBA00022692"/>
    </source>
</evidence>